<evidence type="ECO:0000256" key="2">
    <source>
        <dbReference type="ARBA" id="ARBA00022703"/>
    </source>
</evidence>
<sequence length="334" mass="38010">MGDHPKQTITIEEAEGLIKCWRGFGPSEPKGFDYSPAKPTPNPHVAALSALARFRAVSAATDDASKSVGGGRNFSDKPSRVRYRESEKKLMEFEQQTWELYQLQGTLDHTRLLEECQVRAQRGDHEAKRRLEVLNIFHTTRHDNRADRWELPPDHPKWQKLEEVTPDPQVQATWGPRLWALLIGNDRYPQSPLRGAVKDSMAWKVYLIDFLGVPEDHITHIENAKRETMVTALYNLRDNDKIKEGDHILFAYAGHGSRYDAQVYSFEDDIGHRAGSIEALCPVDRGLPRRRGTPDISDREVLLILSEIHDQTKADITVVLDCCHSGGRNSRIEC</sequence>
<dbReference type="InterPro" id="IPR050452">
    <property type="entry name" value="Metacaspase"/>
</dbReference>
<dbReference type="Gene3D" id="3.40.50.1460">
    <property type="match status" value="1"/>
</dbReference>
<keyword evidence="3" id="KW-0645">Protease</keyword>
<dbReference type="GO" id="GO:0005737">
    <property type="term" value="C:cytoplasm"/>
    <property type="evidence" value="ECO:0007669"/>
    <property type="project" value="TreeGrafter"/>
</dbReference>
<organism evidence="5 6">
    <name type="scientific">Candolleomyces eurysporus</name>
    <dbReference type="NCBI Taxonomy" id="2828524"/>
    <lineage>
        <taxon>Eukaryota</taxon>
        <taxon>Fungi</taxon>
        <taxon>Dikarya</taxon>
        <taxon>Basidiomycota</taxon>
        <taxon>Agaricomycotina</taxon>
        <taxon>Agaricomycetes</taxon>
        <taxon>Agaricomycetidae</taxon>
        <taxon>Agaricales</taxon>
        <taxon>Agaricineae</taxon>
        <taxon>Psathyrellaceae</taxon>
        <taxon>Candolleomyces</taxon>
    </lineage>
</organism>
<keyword evidence="6" id="KW-1185">Reference proteome</keyword>
<dbReference type="GO" id="GO:0006508">
    <property type="term" value="P:proteolysis"/>
    <property type="evidence" value="ECO:0007669"/>
    <property type="project" value="InterPro"/>
</dbReference>
<keyword evidence="3" id="KW-0788">Thiol protease</keyword>
<feature type="domain" description="Peptidase C14 caspase" evidence="4">
    <location>
        <begin position="179"/>
        <end position="327"/>
    </location>
</feature>
<dbReference type="OrthoDB" id="10255174at2759"/>
<evidence type="ECO:0000313" key="5">
    <source>
        <dbReference type="EMBL" id="KAJ2921197.1"/>
    </source>
</evidence>
<comment type="caution">
    <text evidence="5">The sequence shown here is derived from an EMBL/GenBank/DDBJ whole genome shotgun (WGS) entry which is preliminary data.</text>
</comment>
<reference evidence="5" key="1">
    <citation type="submission" date="2022-06" db="EMBL/GenBank/DDBJ databases">
        <title>Genome Sequence of Candolleomyces eurysporus.</title>
        <authorList>
            <person name="Buettner E."/>
        </authorList>
    </citation>
    <scope>NUCLEOTIDE SEQUENCE</scope>
    <source>
        <strain evidence="5">VTCC 930004</strain>
    </source>
</reference>
<keyword evidence="3" id="KW-0378">Hydrolase</keyword>
<gene>
    <name evidence="5" type="ORF">H1R20_g15896</name>
</gene>
<evidence type="ECO:0000256" key="3">
    <source>
        <dbReference type="ARBA" id="ARBA00022807"/>
    </source>
</evidence>
<evidence type="ECO:0000259" key="4">
    <source>
        <dbReference type="Pfam" id="PF00656"/>
    </source>
</evidence>
<dbReference type="AlphaFoldDB" id="A0A9W8IRL9"/>
<keyword evidence="2" id="KW-0053">Apoptosis</keyword>
<dbReference type="PANTHER" id="PTHR48104">
    <property type="entry name" value="METACASPASE-4"/>
    <property type="match status" value="1"/>
</dbReference>
<proteinExistence type="inferred from homology"/>
<dbReference type="InterPro" id="IPR011600">
    <property type="entry name" value="Pept_C14_caspase"/>
</dbReference>
<dbReference type="PANTHER" id="PTHR48104:SF30">
    <property type="entry name" value="METACASPASE-1"/>
    <property type="match status" value="1"/>
</dbReference>
<evidence type="ECO:0000313" key="6">
    <source>
        <dbReference type="Proteomes" id="UP001140091"/>
    </source>
</evidence>
<accession>A0A9W8IRL9</accession>
<feature type="non-terminal residue" evidence="5">
    <location>
        <position position="334"/>
    </location>
</feature>
<dbReference type="GO" id="GO:0006915">
    <property type="term" value="P:apoptotic process"/>
    <property type="evidence" value="ECO:0007669"/>
    <property type="project" value="UniProtKB-KW"/>
</dbReference>
<dbReference type="InterPro" id="IPR029030">
    <property type="entry name" value="Caspase-like_dom_sf"/>
</dbReference>
<dbReference type="EMBL" id="JANBPK010001652">
    <property type="protein sequence ID" value="KAJ2921197.1"/>
    <property type="molecule type" value="Genomic_DNA"/>
</dbReference>
<dbReference type="SUPFAM" id="SSF52129">
    <property type="entry name" value="Caspase-like"/>
    <property type="match status" value="1"/>
</dbReference>
<dbReference type="GO" id="GO:0004197">
    <property type="term" value="F:cysteine-type endopeptidase activity"/>
    <property type="evidence" value="ECO:0007669"/>
    <property type="project" value="InterPro"/>
</dbReference>
<protein>
    <recommendedName>
        <fullName evidence="4">Peptidase C14 caspase domain-containing protein</fullName>
    </recommendedName>
</protein>
<dbReference type="Pfam" id="PF00656">
    <property type="entry name" value="Peptidase_C14"/>
    <property type="match status" value="1"/>
</dbReference>
<comment type="similarity">
    <text evidence="1">Belongs to the peptidase C14B family.</text>
</comment>
<evidence type="ECO:0000256" key="1">
    <source>
        <dbReference type="ARBA" id="ARBA00009005"/>
    </source>
</evidence>
<name>A0A9W8IRL9_9AGAR</name>
<dbReference type="Proteomes" id="UP001140091">
    <property type="component" value="Unassembled WGS sequence"/>
</dbReference>